<dbReference type="SUPFAM" id="SSF56003">
    <property type="entry name" value="Molybdenum cofactor-binding domain"/>
    <property type="match status" value="2"/>
</dbReference>
<dbReference type="AlphaFoldDB" id="A0A3D4VAW3"/>
<dbReference type="NCBIfam" id="TIGR01409">
    <property type="entry name" value="TAT_signal_seq"/>
    <property type="match status" value="1"/>
</dbReference>
<dbReference type="Gene3D" id="3.90.1170.50">
    <property type="entry name" value="Aldehyde oxidase/xanthine dehydrogenase, a/b hammerhead"/>
    <property type="match status" value="1"/>
</dbReference>
<accession>A0A3D4VAW3</accession>
<dbReference type="InterPro" id="IPR052516">
    <property type="entry name" value="N-heterocyclic_Hydroxylase"/>
</dbReference>
<dbReference type="InterPro" id="IPR000674">
    <property type="entry name" value="Ald_Oxase/Xan_DH_a/b"/>
</dbReference>
<feature type="domain" description="Aldehyde oxidase/xanthine dehydrogenase a/b hammerhead" evidence="1">
    <location>
        <begin position="220"/>
        <end position="307"/>
    </location>
</feature>
<gene>
    <name evidence="2" type="ORF">DGD08_13785</name>
</gene>
<dbReference type="PANTHER" id="PTHR47495">
    <property type="entry name" value="ALDEHYDE DEHYDROGENASE"/>
    <property type="match status" value="1"/>
</dbReference>
<dbReference type="EMBL" id="DPIY01000010">
    <property type="protein sequence ID" value="HCT58269.1"/>
    <property type="molecule type" value="Genomic_DNA"/>
</dbReference>
<dbReference type="GO" id="GO:0016491">
    <property type="term" value="F:oxidoreductase activity"/>
    <property type="evidence" value="ECO:0007669"/>
    <property type="project" value="InterPro"/>
</dbReference>
<comment type="caution">
    <text evidence="2">The sequence shown here is derived from an EMBL/GenBank/DDBJ whole genome shotgun (WGS) entry which is preliminary data.</text>
</comment>
<proteinExistence type="predicted"/>
<name>A0A3D4VAW3_9BACT</name>
<dbReference type="InterPro" id="IPR046867">
    <property type="entry name" value="AldOxase/xan_DH_MoCoBD2"/>
</dbReference>
<evidence type="ECO:0000313" key="3">
    <source>
        <dbReference type="Proteomes" id="UP000264071"/>
    </source>
</evidence>
<dbReference type="PROSITE" id="PS51318">
    <property type="entry name" value="TAT"/>
    <property type="match status" value="1"/>
</dbReference>
<dbReference type="InterPro" id="IPR019546">
    <property type="entry name" value="TAT_signal_bac_arc"/>
</dbReference>
<dbReference type="PANTHER" id="PTHR47495:SF3">
    <property type="entry name" value="BLR6219 PROTEIN"/>
    <property type="match status" value="1"/>
</dbReference>
<dbReference type="OMA" id="GHAWGVA"/>
<evidence type="ECO:0000259" key="1">
    <source>
        <dbReference type="SMART" id="SM01008"/>
    </source>
</evidence>
<dbReference type="InterPro" id="IPR012368">
    <property type="entry name" value="OxRdtase_Mopterin-bd_su_IorB"/>
</dbReference>
<dbReference type="SMART" id="SM01008">
    <property type="entry name" value="Ald_Xan_dh_C"/>
    <property type="match status" value="1"/>
</dbReference>
<dbReference type="PIRSF" id="PIRSF036389">
    <property type="entry name" value="IOR_B"/>
    <property type="match status" value="1"/>
</dbReference>
<dbReference type="InterPro" id="IPR008274">
    <property type="entry name" value="AldOxase/xan_DH_MoCoBD1"/>
</dbReference>
<evidence type="ECO:0000313" key="2">
    <source>
        <dbReference type="EMBL" id="HCT58269.1"/>
    </source>
</evidence>
<dbReference type="Pfam" id="PF02738">
    <property type="entry name" value="MoCoBD_1"/>
    <property type="match status" value="1"/>
</dbReference>
<dbReference type="Pfam" id="PF20256">
    <property type="entry name" value="MoCoBD_2"/>
    <property type="match status" value="2"/>
</dbReference>
<dbReference type="Gene3D" id="3.30.365.10">
    <property type="entry name" value="Aldehyde oxidase/xanthine dehydrogenase, molybdopterin binding domain"/>
    <property type="match status" value="4"/>
</dbReference>
<dbReference type="InterPro" id="IPR006311">
    <property type="entry name" value="TAT_signal"/>
</dbReference>
<protein>
    <submittedName>
        <fullName evidence="2">Xanthine dehydrogenase family protein molybdopterin-binding subunit</fullName>
    </submittedName>
</protein>
<sequence>MRNVPDTTIDRRDFLRVSTATGGGLLLGLYPTLPHGEPTFTGDSHESPDHTGRIADFRPSAFITIASTGLITLTVRNPEGGQGMKTMVPMLIAEELEVALADVVVQHAPADAKRYGRQFFGGSSGIPSNWEEMRQVGAVARELLITAAAQQWNVPASECEARSAQVHHRPSGRSLRYAQLADRAATLPVPELRTIRLKAPDQYRIIGKPVANVDGPAIVTGKPLFGIDVKLPGMQYAVFAKCPVRAGKVRTANIDEIRTMPGVRRAFVVEGQDELSGLLGGVAIVADRWWQARAAQQALRVEWNEGPTAQQSSANFVTRAAELAAGEWGAVLRRDGNVEQAFAEARRTVEARYEYPFLYHATMEPMNCTAHYRDGALEIWAPSQHPEGARQLVAQTLAMSEDRITIHQVRMGGAFGRRYFHDFVVEAAWIARETGVPVKLLWPREDDVQQGFYRPGGFHHLRGAVDAAGHVTAWQNHFVTFGDNGRPMFDAGLNGTEFPARFIPNFAAGMSMMPLGIPTGPLRAPFGNAMAFVMQSFIDELAHAADRDPLEFRRDLLAQPPIAAVPDYNVARIRTVLDLVAEKSGWATRKKEPGRGMGIAFHYSHRGYFAEVVDASVSANRAVKVHQVWVAGDVGRPIINPSGALGQVQGSVLEGLAQAMEQAITFDRGRVTQTGFRDYPVLRLRNAPPVDVHFLKSANAPSGMGEPSLPPVIPALCNAIFAATGERVRTLPLAKSGFRWA</sequence>
<dbReference type="InterPro" id="IPR037165">
    <property type="entry name" value="AldOxase/xan_DH_Mopterin-bd_sf"/>
</dbReference>
<organism evidence="2 3">
    <name type="scientific">Gemmatimonas aurantiaca</name>
    <dbReference type="NCBI Taxonomy" id="173480"/>
    <lineage>
        <taxon>Bacteria</taxon>
        <taxon>Pseudomonadati</taxon>
        <taxon>Gemmatimonadota</taxon>
        <taxon>Gemmatimonadia</taxon>
        <taxon>Gemmatimonadales</taxon>
        <taxon>Gemmatimonadaceae</taxon>
        <taxon>Gemmatimonas</taxon>
    </lineage>
</organism>
<reference evidence="2 3" key="1">
    <citation type="journal article" date="2018" name="Nat. Biotechnol.">
        <title>A standardized bacterial taxonomy based on genome phylogeny substantially revises the tree of life.</title>
        <authorList>
            <person name="Parks D.H."/>
            <person name="Chuvochina M."/>
            <person name="Waite D.W."/>
            <person name="Rinke C."/>
            <person name="Skarshewski A."/>
            <person name="Chaumeil P.A."/>
            <person name="Hugenholtz P."/>
        </authorList>
    </citation>
    <scope>NUCLEOTIDE SEQUENCE [LARGE SCALE GENOMIC DNA]</scope>
    <source>
        <strain evidence="2">UBA8844</strain>
    </source>
</reference>
<dbReference type="Proteomes" id="UP000264071">
    <property type="component" value="Unassembled WGS sequence"/>
</dbReference>